<dbReference type="UCSC" id="F42D1.4">
    <property type="organism name" value="c. elegans"/>
</dbReference>
<dbReference type="CTD" id="3565438"/>
<keyword evidence="1" id="KW-0472">Membrane</keyword>
<dbReference type="RefSeq" id="NP_001024656.1">
    <property type="nucleotide sequence ID" value="NM_001029485.1"/>
</dbReference>
<keyword evidence="1" id="KW-0812">Transmembrane</keyword>
<evidence type="ECO:0000313" key="1">
    <source>
        <dbReference type="EMBL" id="CAI79249.1"/>
    </source>
</evidence>
<dbReference type="AlphaFoldDB" id="Q564V8"/>
<dbReference type="Proteomes" id="UP000001940">
    <property type="component" value="Chromosome X"/>
</dbReference>
<dbReference type="KEGG" id="cel:CELE_F42D1.4"/>
<dbReference type="WormBase" id="F42D1.4">
    <property type="protein sequence ID" value="CE38349"/>
    <property type="gene ID" value="WBGene00044139"/>
</dbReference>
<organism evidence="1 2">
    <name type="scientific">Caenorhabditis elegans</name>
    <dbReference type="NCBI Taxonomy" id="6239"/>
    <lineage>
        <taxon>Eukaryota</taxon>
        <taxon>Metazoa</taxon>
        <taxon>Ecdysozoa</taxon>
        <taxon>Nematoda</taxon>
        <taxon>Chromadorea</taxon>
        <taxon>Rhabditida</taxon>
        <taxon>Rhabditina</taxon>
        <taxon>Rhabditomorpha</taxon>
        <taxon>Rhabditoidea</taxon>
        <taxon>Rhabditidae</taxon>
        <taxon>Peloderinae</taxon>
        <taxon>Caenorhabditis</taxon>
    </lineage>
</organism>
<dbReference type="Bgee" id="WBGene00044139">
    <property type="expression patterns" value="Expressed in larva and 2 other cell types or tissues"/>
</dbReference>
<dbReference type="PaxDb" id="6239-F42D1.4"/>
<proteinExistence type="predicted"/>
<dbReference type="EMBL" id="BX284606">
    <property type="protein sequence ID" value="CAI79249.1"/>
    <property type="molecule type" value="Genomic_DNA"/>
</dbReference>
<protein>
    <submittedName>
        <fullName evidence="1">Transmembrane protein</fullName>
    </submittedName>
</protein>
<dbReference type="AGR" id="WB:WBGene00044139"/>
<dbReference type="InParanoid" id="Q564V8"/>
<sequence>MRHYSPDSASVVTVCAITPSFMAIAIRQVPILFIIVTDNLEKDFLNDKHGIGKRAFDRYDWAGVFEFGAPPWMHR</sequence>
<accession>Q564V8</accession>
<evidence type="ECO:0000313" key="2">
    <source>
        <dbReference type="Proteomes" id="UP000001940"/>
    </source>
</evidence>
<reference evidence="1 2" key="1">
    <citation type="journal article" date="1998" name="Science">
        <title>Genome sequence of the nematode C. elegans: a platform for investigating biology.</title>
        <authorList>
            <consortium name="The C. elegans sequencing consortium"/>
            <person name="Sulson J.E."/>
            <person name="Waterston R."/>
        </authorList>
    </citation>
    <scope>NUCLEOTIDE SEQUENCE [LARGE SCALE GENOMIC DNA]</scope>
    <source>
        <strain evidence="1 2">Bristol N2</strain>
    </source>
</reference>
<gene>
    <name evidence="1" type="ORF">CELE_F42D1.4</name>
    <name evidence="1 3" type="ORF">F42D1.4</name>
</gene>
<dbReference type="HOGENOM" id="CLU_2673367_0_0_1"/>
<name>Q564V8_CAEEL</name>
<evidence type="ECO:0000313" key="3">
    <source>
        <dbReference type="WormBase" id="F42D1.4"/>
    </source>
</evidence>
<dbReference type="GeneID" id="3565438"/>
<keyword evidence="2" id="KW-1185">Reference proteome</keyword>